<evidence type="ECO:0000259" key="2">
    <source>
        <dbReference type="PROSITE" id="PS51154"/>
    </source>
</evidence>
<feature type="domain" description="Macro" evidence="2">
    <location>
        <begin position="146"/>
        <end position="302"/>
    </location>
</feature>
<sequence>MSVRKEERPFAGEVKSIYIDKETRYDATKIQERPFAGEVKSIYYFDRETRDDATKIQERPFAGEVKSIYIDKETRDDATKIPFCEKASYEVDKFKTEKGRKRTCKTETDKNVNQTHKNQIEDNGKQGFSGTITSNDRQGEPQNLLRPTEFVTEHNQIKVKITKADITIQRVDAIVNAANERLRHWGGVAKAIAEKAGPELERDCSNFTRDGSLIPVTGLFVSSGGKLPAKFVIHAVGPIWEMYGEDRKKECARDLRYTVFRCLLEANRRSFKSIAIPSIGAGELGFFFQQKILPEFLKLLKQ</sequence>
<dbReference type="SMART" id="SM00506">
    <property type="entry name" value="A1pp"/>
    <property type="match status" value="1"/>
</dbReference>
<gene>
    <name evidence="3" type="ORF">ElyMa_000245000</name>
</gene>
<keyword evidence="4" id="KW-1185">Reference proteome</keyword>
<feature type="compositionally biased region" description="Polar residues" evidence="1">
    <location>
        <begin position="126"/>
        <end position="136"/>
    </location>
</feature>
<protein>
    <submittedName>
        <fullName evidence="3">O-acetyl-ADP-ribose deacetylase</fullName>
    </submittedName>
</protein>
<dbReference type="InterPro" id="IPR043472">
    <property type="entry name" value="Macro_dom-like"/>
</dbReference>
<dbReference type="EMBL" id="BMAT01000478">
    <property type="protein sequence ID" value="GFR67097.1"/>
    <property type="molecule type" value="Genomic_DNA"/>
</dbReference>
<dbReference type="InterPro" id="IPR002589">
    <property type="entry name" value="Macro_dom"/>
</dbReference>
<reference evidence="3 4" key="1">
    <citation type="journal article" date="2021" name="Elife">
        <title>Chloroplast acquisition without the gene transfer in kleptoplastic sea slugs, Plakobranchus ocellatus.</title>
        <authorList>
            <person name="Maeda T."/>
            <person name="Takahashi S."/>
            <person name="Yoshida T."/>
            <person name="Shimamura S."/>
            <person name="Takaki Y."/>
            <person name="Nagai Y."/>
            <person name="Toyoda A."/>
            <person name="Suzuki Y."/>
            <person name="Arimoto A."/>
            <person name="Ishii H."/>
            <person name="Satoh N."/>
            <person name="Nishiyama T."/>
            <person name="Hasebe M."/>
            <person name="Maruyama T."/>
            <person name="Minagawa J."/>
            <person name="Obokata J."/>
            <person name="Shigenobu S."/>
        </authorList>
    </citation>
    <scope>NUCLEOTIDE SEQUENCE [LARGE SCALE GENOMIC DNA]</scope>
</reference>
<accession>A0AAV4F1I9</accession>
<evidence type="ECO:0000313" key="4">
    <source>
        <dbReference type="Proteomes" id="UP000762676"/>
    </source>
</evidence>
<name>A0AAV4F1I9_9GAST</name>
<evidence type="ECO:0000313" key="3">
    <source>
        <dbReference type="EMBL" id="GFR67097.1"/>
    </source>
</evidence>
<feature type="region of interest" description="Disordered" evidence="1">
    <location>
        <begin position="120"/>
        <end position="142"/>
    </location>
</feature>
<dbReference type="SUPFAM" id="SSF52949">
    <property type="entry name" value="Macro domain-like"/>
    <property type="match status" value="1"/>
</dbReference>
<evidence type="ECO:0000256" key="1">
    <source>
        <dbReference type="SAM" id="MobiDB-lite"/>
    </source>
</evidence>
<proteinExistence type="predicted"/>
<dbReference type="Proteomes" id="UP000762676">
    <property type="component" value="Unassembled WGS sequence"/>
</dbReference>
<dbReference type="CDD" id="cd02907">
    <property type="entry name" value="Macro_Af1521_BAL-like"/>
    <property type="match status" value="1"/>
</dbReference>
<dbReference type="Pfam" id="PF01661">
    <property type="entry name" value="Macro"/>
    <property type="match status" value="1"/>
</dbReference>
<comment type="caution">
    <text evidence="3">The sequence shown here is derived from an EMBL/GenBank/DDBJ whole genome shotgun (WGS) entry which is preliminary data.</text>
</comment>
<dbReference type="Gene3D" id="3.40.220.10">
    <property type="entry name" value="Leucine Aminopeptidase, subunit E, domain 1"/>
    <property type="match status" value="1"/>
</dbReference>
<dbReference type="PROSITE" id="PS51154">
    <property type="entry name" value="MACRO"/>
    <property type="match status" value="1"/>
</dbReference>
<organism evidence="3 4">
    <name type="scientific">Elysia marginata</name>
    <dbReference type="NCBI Taxonomy" id="1093978"/>
    <lineage>
        <taxon>Eukaryota</taxon>
        <taxon>Metazoa</taxon>
        <taxon>Spiralia</taxon>
        <taxon>Lophotrochozoa</taxon>
        <taxon>Mollusca</taxon>
        <taxon>Gastropoda</taxon>
        <taxon>Heterobranchia</taxon>
        <taxon>Euthyneura</taxon>
        <taxon>Panpulmonata</taxon>
        <taxon>Sacoglossa</taxon>
        <taxon>Placobranchoidea</taxon>
        <taxon>Plakobranchidae</taxon>
        <taxon>Elysia</taxon>
    </lineage>
</organism>
<dbReference type="AlphaFoldDB" id="A0AAV4F1I9"/>
<dbReference type="PANTHER" id="PTHR11106">
    <property type="entry name" value="GANGLIOSIDE INDUCED DIFFERENTIATION ASSOCIATED PROTEIN 2-RELATED"/>
    <property type="match status" value="1"/>
</dbReference>